<reference evidence="6 7" key="1">
    <citation type="submission" date="2017-03" db="EMBL/GenBank/DDBJ databases">
        <authorList>
            <person name="Afonso C.L."/>
            <person name="Miller P.J."/>
            <person name="Scott M.A."/>
            <person name="Spackman E."/>
            <person name="Goraichik I."/>
            <person name="Dimitrov K.M."/>
            <person name="Suarez D.L."/>
            <person name="Swayne D.E."/>
        </authorList>
    </citation>
    <scope>NUCLEOTIDE SEQUENCE [LARGE SCALE GENOMIC DNA]</scope>
    <source>
        <strain evidence="6">PRJEB14757</strain>
    </source>
</reference>
<keyword evidence="4" id="KW-0732">Signal</keyword>
<dbReference type="InterPro" id="IPR000914">
    <property type="entry name" value="SBP_5_dom"/>
</dbReference>
<comment type="subcellular location">
    <subcellularLocation>
        <location evidence="1">Cell envelope</location>
    </subcellularLocation>
</comment>
<evidence type="ECO:0000313" key="7">
    <source>
        <dbReference type="Proteomes" id="UP000191931"/>
    </source>
</evidence>
<organism evidence="6 7">
    <name type="scientific">Desulfamplus magnetovallimortis</name>
    <dbReference type="NCBI Taxonomy" id="1246637"/>
    <lineage>
        <taxon>Bacteria</taxon>
        <taxon>Pseudomonadati</taxon>
        <taxon>Thermodesulfobacteriota</taxon>
        <taxon>Desulfobacteria</taxon>
        <taxon>Desulfobacterales</taxon>
        <taxon>Desulfobacteraceae</taxon>
        <taxon>Desulfamplus</taxon>
    </lineage>
</organism>
<dbReference type="EMBL" id="FWEV01000318">
    <property type="protein sequence ID" value="SLM32457.1"/>
    <property type="molecule type" value="Genomic_DNA"/>
</dbReference>
<dbReference type="AlphaFoldDB" id="A0A1W1HIV8"/>
<dbReference type="GO" id="GO:0015833">
    <property type="term" value="P:peptide transport"/>
    <property type="evidence" value="ECO:0007669"/>
    <property type="project" value="TreeGrafter"/>
</dbReference>
<dbReference type="PANTHER" id="PTHR30290:SF10">
    <property type="entry name" value="PERIPLASMIC OLIGOPEPTIDE-BINDING PROTEIN-RELATED"/>
    <property type="match status" value="1"/>
</dbReference>
<accession>A0A1W1HIV8</accession>
<dbReference type="InterPro" id="IPR039424">
    <property type="entry name" value="SBP_5"/>
</dbReference>
<sequence>MKVLKTLKDGDFLITNMAVHRHNRSVESLYKNSRLRGLSYKTYMADIRHNLSNKAYFIFTPKEKCIMSYLSLLEKMLEQKKISRRQFMTQASALGLIAAAPTILTKHAIASETPQKGGTFRHAMTGASTSDSLDPATLFANHAINISSQVSNCLVEIDHNFKPVPELAESWEASSDAKKWVFKLRKGVEFHNGKTMTVNDVIFSINHHRGEESKSAAKPYLKSVESIKADGNDTVVFTLSEGSADFPFILGDYHLRIYPEGTEGKDWEKAIGTGGYILENWEPGVRALTKRNPNYWKTGRAHFNEVETIAISDVNARTNALKTGRIDAMDRVDVKTVHLLKKMPNLNVSAITGTMHYSVPMLVDVKPYSDKNVRMALKLAVDREEMVKNILKGYGELGNDHPISSVNRYHASNLEQRKYDPDKANFYMKKAGMLDHTFNLHASDAAFSGAVDAAVLYQESAKKAGIKINVVREPSDGYWSNVWTKKEWCMCYWSGRPVEDMMFSVGYATGAPWNDTHWSNEKFNKLLKEARAELDEAKRLQLYTEMQQICNEDSGTVIPMFNQIVEGFSSKLGHGAVSAHMELDGHRNTERWWFKA</sequence>
<feature type="domain" description="Solute-binding protein family 5" evidence="5">
    <location>
        <begin position="162"/>
        <end position="512"/>
    </location>
</feature>
<dbReference type="STRING" id="1246637.MTBBW1_730010"/>
<dbReference type="GO" id="GO:0030288">
    <property type="term" value="C:outer membrane-bounded periplasmic space"/>
    <property type="evidence" value="ECO:0007669"/>
    <property type="project" value="UniProtKB-ARBA"/>
</dbReference>
<protein>
    <submittedName>
        <fullName evidence="6">Twin-arginine translocation pathway signal</fullName>
    </submittedName>
</protein>
<dbReference type="Proteomes" id="UP000191931">
    <property type="component" value="Unassembled WGS sequence"/>
</dbReference>
<dbReference type="GO" id="GO:1904680">
    <property type="term" value="F:peptide transmembrane transporter activity"/>
    <property type="evidence" value="ECO:0007669"/>
    <property type="project" value="TreeGrafter"/>
</dbReference>
<dbReference type="Pfam" id="PF00496">
    <property type="entry name" value="SBP_bac_5"/>
    <property type="match status" value="1"/>
</dbReference>
<evidence type="ECO:0000256" key="2">
    <source>
        <dbReference type="ARBA" id="ARBA00005695"/>
    </source>
</evidence>
<dbReference type="PIRSF" id="PIRSF002741">
    <property type="entry name" value="MppA"/>
    <property type="match status" value="1"/>
</dbReference>
<comment type="similarity">
    <text evidence="2">Belongs to the bacterial solute-binding protein 5 family.</text>
</comment>
<dbReference type="Gene3D" id="3.40.190.10">
    <property type="entry name" value="Periplasmic binding protein-like II"/>
    <property type="match status" value="1"/>
</dbReference>
<evidence type="ECO:0000259" key="5">
    <source>
        <dbReference type="Pfam" id="PF00496"/>
    </source>
</evidence>
<evidence type="ECO:0000256" key="1">
    <source>
        <dbReference type="ARBA" id="ARBA00004196"/>
    </source>
</evidence>
<gene>
    <name evidence="6" type="ORF">MTBBW1_730010</name>
</gene>
<dbReference type="PANTHER" id="PTHR30290">
    <property type="entry name" value="PERIPLASMIC BINDING COMPONENT OF ABC TRANSPORTER"/>
    <property type="match status" value="1"/>
</dbReference>
<dbReference type="SUPFAM" id="SSF53850">
    <property type="entry name" value="Periplasmic binding protein-like II"/>
    <property type="match status" value="1"/>
</dbReference>
<dbReference type="Gene3D" id="3.10.105.10">
    <property type="entry name" value="Dipeptide-binding Protein, Domain 3"/>
    <property type="match status" value="1"/>
</dbReference>
<name>A0A1W1HIV8_9BACT</name>
<dbReference type="CDD" id="cd08503">
    <property type="entry name" value="PBP2_NikA_DppA_OppA_like_17"/>
    <property type="match status" value="1"/>
</dbReference>
<dbReference type="InterPro" id="IPR030678">
    <property type="entry name" value="Peptide/Ni-bd"/>
</dbReference>
<proteinExistence type="inferred from homology"/>
<evidence type="ECO:0000313" key="6">
    <source>
        <dbReference type="EMBL" id="SLM32457.1"/>
    </source>
</evidence>
<evidence type="ECO:0000256" key="3">
    <source>
        <dbReference type="ARBA" id="ARBA00022448"/>
    </source>
</evidence>
<evidence type="ECO:0000256" key="4">
    <source>
        <dbReference type="ARBA" id="ARBA00022729"/>
    </source>
</evidence>
<dbReference type="GO" id="GO:0043190">
    <property type="term" value="C:ATP-binding cassette (ABC) transporter complex"/>
    <property type="evidence" value="ECO:0007669"/>
    <property type="project" value="InterPro"/>
</dbReference>
<dbReference type="Gene3D" id="3.90.76.10">
    <property type="entry name" value="Dipeptide-binding Protein, Domain 1"/>
    <property type="match status" value="1"/>
</dbReference>
<keyword evidence="3" id="KW-0813">Transport</keyword>
<keyword evidence="7" id="KW-1185">Reference proteome</keyword>